<keyword evidence="2" id="KW-0812">Transmembrane</keyword>
<dbReference type="GO" id="GO:0005886">
    <property type="term" value="C:plasma membrane"/>
    <property type="evidence" value="ECO:0007669"/>
    <property type="project" value="UniProtKB-SubCell"/>
</dbReference>
<name>A0A7Y9WFU6_9BURK</name>
<protein>
    <submittedName>
        <fullName evidence="3">NodT family efflux transporter outer membrane factor (OMF) lipoprotein</fullName>
    </submittedName>
</protein>
<evidence type="ECO:0000256" key="2">
    <source>
        <dbReference type="RuleBase" id="RU362097"/>
    </source>
</evidence>
<dbReference type="InterPro" id="IPR003423">
    <property type="entry name" value="OMP_efflux"/>
</dbReference>
<dbReference type="InterPro" id="IPR010131">
    <property type="entry name" value="MdtP/NodT-like"/>
</dbReference>
<dbReference type="SUPFAM" id="SSF56954">
    <property type="entry name" value="Outer membrane efflux proteins (OEP)"/>
    <property type="match status" value="1"/>
</dbReference>
<comment type="caution">
    <text evidence="3">The sequence shown here is derived from an EMBL/GenBank/DDBJ whole genome shotgun (WGS) entry which is preliminary data.</text>
</comment>
<accession>A0A7Y9WFU6</accession>
<keyword evidence="2" id="KW-0564">Palmitate</keyword>
<keyword evidence="2 3" id="KW-0449">Lipoprotein</keyword>
<gene>
    <name evidence="3" type="ORF">GGD41_007180</name>
</gene>
<dbReference type="Gene3D" id="1.20.1600.10">
    <property type="entry name" value="Outer membrane efflux proteins (OEP)"/>
    <property type="match status" value="1"/>
</dbReference>
<proteinExistence type="inferred from homology"/>
<dbReference type="PANTHER" id="PTHR30203">
    <property type="entry name" value="OUTER MEMBRANE CATION EFFLUX PROTEIN"/>
    <property type="match status" value="1"/>
</dbReference>
<evidence type="ECO:0000313" key="4">
    <source>
        <dbReference type="Proteomes" id="UP000572540"/>
    </source>
</evidence>
<dbReference type="NCBIfam" id="TIGR01845">
    <property type="entry name" value="outer_NodT"/>
    <property type="match status" value="1"/>
</dbReference>
<dbReference type="Pfam" id="PF02321">
    <property type="entry name" value="OEP"/>
    <property type="match status" value="2"/>
</dbReference>
<dbReference type="Gene3D" id="2.20.200.10">
    <property type="entry name" value="Outer membrane efflux proteins (OEP)"/>
    <property type="match status" value="1"/>
</dbReference>
<comment type="similarity">
    <text evidence="1 2">Belongs to the outer membrane factor (OMF) (TC 1.B.17) family.</text>
</comment>
<evidence type="ECO:0000313" key="3">
    <source>
        <dbReference type="EMBL" id="NYH19952.1"/>
    </source>
</evidence>
<keyword evidence="2" id="KW-0472">Membrane</keyword>
<keyword evidence="2" id="KW-1134">Transmembrane beta strand</keyword>
<dbReference type="RefSeq" id="WP_179704573.1">
    <property type="nucleotide sequence ID" value="NZ_JACCAU010000001.1"/>
</dbReference>
<comment type="subcellular location">
    <subcellularLocation>
        <location evidence="2">Cell membrane</location>
        <topology evidence="2">Lipid-anchor</topology>
    </subcellularLocation>
</comment>
<evidence type="ECO:0000256" key="1">
    <source>
        <dbReference type="ARBA" id="ARBA00007613"/>
    </source>
</evidence>
<organism evidence="3 4">
    <name type="scientific">Paraburkholderia bryophila</name>
    <dbReference type="NCBI Taxonomy" id="420952"/>
    <lineage>
        <taxon>Bacteria</taxon>
        <taxon>Pseudomonadati</taxon>
        <taxon>Pseudomonadota</taxon>
        <taxon>Betaproteobacteria</taxon>
        <taxon>Burkholderiales</taxon>
        <taxon>Burkholderiaceae</taxon>
        <taxon>Paraburkholderia</taxon>
    </lineage>
</organism>
<dbReference type="AlphaFoldDB" id="A0A7Y9WFU6"/>
<dbReference type="PANTHER" id="PTHR30203:SF33">
    <property type="entry name" value="BLR4455 PROTEIN"/>
    <property type="match status" value="1"/>
</dbReference>
<sequence length="513" mass="54518">MSPLKPIRDNPTSGNASLRGVLQRCAWRPVWPGVMAAALLGACAVGPDFSRPAAPAVQAYTHEPLVATTVTANRESQHFTPGTAVPFDWWRLFGSPQLDASVEQALAHNPTLEAAEASLRESQDNLRAGYGVFYPQIGAQVQGGRERSAPLENGSAAPATIFNLVTASGTVSYALDVFGGKRRAVEGLQAQADYQRYLTKAAYVTLSANVVNTTIARAAYAAEIRATEQLIDLENQQLEITETQVRTGTAAYSSVLSVHSLIAANQASLAPLRQKISEADHLLATLQGVFPSEANLTEIDLSSLVLPKDLPVSLPSDLVRQRPDILSAEAQWHVASANIGVATAAMFPSISLSGTYGAGGTSFGNLSTDSFRFWSIGPSVTVPLFQGGSLWYGRKAAIDAYRQSAANYRQTVLAAFAQVADALKALEYDAQALDAQAQAQRDAAAALALLQANYRAGTIGYLDVLAGDVQLHQTTIAYLQAVAQRHQDTVALFVALGGGWWNRQDEASGAPQP</sequence>
<dbReference type="GO" id="GO:0015562">
    <property type="term" value="F:efflux transmembrane transporter activity"/>
    <property type="evidence" value="ECO:0007669"/>
    <property type="project" value="InterPro"/>
</dbReference>
<dbReference type="Proteomes" id="UP000572540">
    <property type="component" value="Unassembled WGS sequence"/>
</dbReference>
<reference evidence="3 4" key="1">
    <citation type="submission" date="2020-07" db="EMBL/GenBank/DDBJ databases">
        <title>Exploring microbial biodiversity for novel pathways involved in the catabolism of aromatic compounds derived from lignin.</title>
        <authorList>
            <person name="Elkins J."/>
        </authorList>
    </citation>
    <scope>NUCLEOTIDE SEQUENCE [LARGE SCALE GENOMIC DNA]</scope>
    <source>
        <strain evidence="3 4">H2C3B</strain>
    </source>
</reference>
<dbReference type="EMBL" id="JACCAU010000001">
    <property type="protein sequence ID" value="NYH19952.1"/>
    <property type="molecule type" value="Genomic_DNA"/>
</dbReference>